<reference evidence="2 3" key="1">
    <citation type="submission" date="2023-03" db="EMBL/GenBank/DDBJ databases">
        <title>MT1 and MT2 Draft Genomes of Novel Species.</title>
        <authorList>
            <person name="Venkateswaran K."/>
        </authorList>
    </citation>
    <scope>NUCLEOTIDE SEQUENCE [LARGE SCALE GENOMIC DNA]</scope>
    <source>
        <strain evidence="2 3">IF8SW-P5</strain>
    </source>
</reference>
<keyword evidence="1" id="KW-0812">Transmembrane</keyword>
<comment type="caution">
    <text evidence="2">The sequence shown here is derived from an EMBL/GenBank/DDBJ whole genome shotgun (WGS) entry which is preliminary data.</text>
</comment>
<protein>
    <submittedName>
        <fullName evidence="2">ABC transporter permease</fullName>
    </submittedName>
</protein>
<keyword evidence="3" id="KW-1185">Reference proteome</keyword>
<keyword evidence="1" id="KW-1133">Transmembrane helix</keyword>
<feature type="transmembrane region" description="Helical" evidence="1">
    <location>
        <begin position="137"/>
        <end position="159"/>
    </location>
</feature>
<gene>
    <name evidence="2" type="ORF">P5G46_12090</name>
</gene>
<evidence type="ECO:0000313" key="2">
    <source>
        <dbReference type="EMBL" id="MFM2721247.1"/>
    </source>
</evidence>
<proteinExistence type="predicted"/>
<feature type="transmembrane region" description="Helical" evidence="1">
    <location>
        <begin position="53"/>
        <end position="74"/>
    </location>
</feature>
<evidence type="ECO:0000313" key="3">
    <source>
        <dbReference type="Proteomes" id="UP001630303"/>
    </source>
</evidence>
<organism evidence="2 3">
    <name type="scientific">Microbacterium mcarthurae</name>
    <dbReference type="NCBI Taxonomy" id="3035918"/>
    <lineage>
        <taxon>Bacteria</taxon>
        <taxon>Bacillati</taxon>
        <taxon>Actinomycetota</taxon>
        <taxon>Actinomycetes</taxon>
        <taxon>Micrococcales</taxon>
        <taxon>Microbacteriaceae</taxon>
        <taxon>Microbacterium</taxon>
    </lineage>
</organism>
<feature type="transmembrane region" description="Helical" evidence="1">
    <location>
        <begin position="212"/>
        <end position="236"/>
    </location>
</feature>
<feature type="transmembrane region" description="Helical" evidence="1">
    <location>
        <begin position="12"/>
        <end position="33"/>
    </location>
</feature>
<dbReference type="RefSeq" id="WP_239274926.1">
    <property type="nucleotide sequence ID" value="NZ_JAROCE010000003.1"/>
</dbReference>
<feature type="transmembrane region" description="Helical" evidence="1">
    <location>
        <begin position="95"/>
        <end position="125"/>
    </location>
</feature>
<accession>A0ABW9GHG0</accession>
<dbReference type="Proteomes" id="UP001630303">
    <property type="component" value="Unassembled WGS sequence"/>
</dbReference>
<name>A0ABW9GHG0_9MICO</name>
<feature type="transmembrane region" description="Helical" evidence="1">
    <location>
        <begin position="166"/>
        <end position="192"/>
    </location>
</feature>
<dbReference type="EMBL" id="JAROCE010000003">
    <property type="protein sequence ID" value="MFM2721247.1"/>
    <property type="molecule type" value="Genomic_DNA"/>
</dbReference>
<keyword evidence="1" id="KW-0472">Membrane</keyword>
<evidence type="ECO:0000256" key="1">
    <source>
        <dbReference type="SAM" id="Phobius"/>
    </source>
</evidence>
<sequence>MIGAIGSEVLRARSGLSTLAVIVLAVFVPLIILTSDDTLGHITTMDATTATQIALAPIGWSFVVAAFTGAFGVTREFYYVSMNRTVVELGFRRVFVAKALAAVTVGLLLTTGVVAVWSAVVAIVLPLHGIAPVPSAGAAATLVGALPGALLGSVMGASVGWVVGNYYVAAAVVLAGPLALELALLGTAPEVARFSPGLSLAGLASPQNHPDLLPAAVAGPIAVVWTVALAAAAWAIGRRRFA</sequence>